<name>A0A3S9WFG8_9MICO</name>
<gene>
    <name evidence="1" type="ORF">CVS54_00109</name>
</gene>
<proteinExistence type="predicted"/>
<sequence length="387" mass="42599">MSYDLDVFARVSLAPRELAKIASSPGVRVQRDRGWGAKGISAHDELDRPVFTLEGPTGVDSEDVPASVAETVSVAVVYNIHVPYDVSESAESFRAEPDPRHLAAARIYASNLARESDGVVVNPQMDDVPAQQSRAKGGSSGPKLYVHLEWFRRMEDSPGSKALADNYLRSAREIFPPAVPVRFGPREPLKGRLPRDGDDAFGDLYRAECRLSAMMMTGKGLSGSISAWSSITRTGYQSASAVFELDGLEKAGAVDNVHTFIEKMARSSESFFAFAEVNSSKYATARPRGFDGEWGGLPTDPQWITWYDAEYAPLVRRFLTEGRVEEFAGGVLHRWSEEPAQAEDIRRSLKRDEWVPSELRGVLENTPNGVRGRVPAKVMPASLRPPQ</sequence>
<reference evidence="1 2" key="1">
    <citation type="submission" date="2018-08" db="EMBL/GenBank/DDBJ databases">
        <title>Microbacterium oxydans strain HG3.</title>
        <authorList>
            <person name="ORTET P."/>
        </authorList>
    </citation>
    <scope>NUCLEOTIDE SEQUENCE [LARGE SCALE GENOMIC DNA]</scope>
    <source>
        <strain evidence="1 2">HG3</strain>
    </source>
</reference>
<evidence type="ECO:0000313" key="1">
    <source>
        <dbReference type="EMBL" id="AZS38812.1"/>
    </source>
</evidence>
<dbReference type="AlphaFoldDB" id="A0A3S9WFG8"/>
<organism evidence="1 2">
    <name type="scientific">Microbacterium oxydans</name>
    <dbReference type="NCBI Taxonomy" id="82380"/>
    <lineage>
        <taxon>Bacteria</taxon>
        <taxon>Bacillati</taxon>
        <taxon>Actinomycetota</taxon>
        <taxon>Actinomycetes</taxon>
        <taxon>Micrococcales</taxon>
        <taxon>Microbacteriaceae</taxon>
        <taxon>Microbacterium</taxon>
    </lineage>
</organism>
<accession>A0A3S9WFG8</accession>
<dbReference type="EMBL" id="CP031422">
    <property type="protein sequence ID" value="AZS38812.1"/>
    <property type="molecule type" value="Genomic_DNA"/>
</dbReference>
<dbReference type="KEGG" id="moy:CVS54_00109"/>
<dbReference type="Proteomes" id="UP000274841">
    <property type="component" value="Chromosome"/>
</dbReference>
<protein>
    <submittedName>
        <fullName evidence="1">Uncharacterized protein</fullName>
    </submittedName>
</protein>
<evidence type="ECO:0000313" key="2">
    <source>
        <dbReference type="Proteomes" id="UP000274841"/>
    </source>
</evidence>
<dbReference type="RefSeq" id="WP_127011474.1">
    <property type="nucleotide sequence ID" value="NZ_CP031422.1"/>
</dbReference>